<protein>
    <submittedName>
        <fullName evidence="9">Phthalate 4,5-dioxygenase oxygenase reductase subunit</fullName>
        <ecNumber evidence="9">1.14.12.7</ecNumber>
    </submittedName>
</protein>
<dbReference type="PROSITE" id="PS51384">
    <property type="entry name" value="FAD_FR"/>
    <property type="match status" value="1"/>
</dbReference>
<keyword evidence="6" id="KW-0411">Iron-sulfur</keyword>
<dbReference type="InterPro" id="IPR050415">
    <property type="entry name" value="MRET"/>
</dbReference>
<dbReference type="CDD" id="cd00207">
    <property type="entry name" value="fer2"/>
    <property type="match status" value="1"/>
</dbReference>
<dbReference type="EC" id="1.14.12.7" evidence="9"/>
<feature type="domain" description="FAD-binding FR-type" evidence="8">
    <location>
        <begin position="1"/>
        <end position="105"/>
    </location>
</feature>
<evidence type="ECO:0000256" key="6">
    <source>
        <dbReference type="ARBA" id="ARBA00023014"/>
    </source>
</evidence>
<feature type="domain" description="2Fe-2S ferredoxin-type" evidence="7">
    <location>
        <begin position="234"/>
        <end position="319"/>
    </location>
</feature>
<evidence type="ECO:0000256" key="4">
    <source>
        <dbReference type="ARBA" id="ARBA00023002"/>
    </source>
</evidence>
<dbReference type="RefSeq" id="WP_200661193.1">
    <property type="nucleotide sequence ID" value="NZ_CAJNBH010000040.1"/>
</dbReference>
<organism evidence="9 10">
    <name type="scientific">Paraburkholderia nemoris</name>
    <dbReference type="NCBI Taxonomy" id="2793076"/>
    <lineage>
        <taxon>Bacteria</taxon>
        <taxon>Pseudomonadati</taxon>
        <taxon>Pseudomonadota</taxon>
        <taxon>Betaproteobacteria</taxon>
        <taxon>Burkholderiales</taxon>
        <taxon>Burkholderiaceae</taxon>
        <taxon>Paraburkholderia</taxon>
    </lineage>
</organism>
<keyword evidence="10" id="KW-1185">Reference proteome</keyword>
<dbReference type="PANTHER" id="PTHR47354:SF1">
    <property type="entry name" value="CARNITINE MONOOXYGENASE REDUCTASE SUBUNIT"/>
    <property type="match status" value="1"/>
</dbReference>
<accession>A0ABM8T3E7</accession>
<sequence>MNLLSMRVLRKTNEADGICSFELIAESGEELPAFTAGAHLDVQIPGPENFVRQYSLANSPADRKRYLIGVLLDASGRGGSRSMHERVNEGDLLRVSPPKNHFPLVPDTRSALILAGGIGVTPLLAMAEELHRNHVSFDFHYAARSVARMAFRERLEKSPYRERVHFYLDDQSSGQPLNLTTILSTPDPGVHLYICGPRGFLDAAIGVAHASGWSEAQIHFEAFSNQVQEAGDAFDLRLARSERIIRVGSNEPVIHALSRNGIEVPTSCEQGVCGTCLTRVISGIPDHRDMYLTQQERERNDQFLPCCSRSRSSILVVDL</sequence>
<dbReference type="PROSITE" id="PS51085">
    <property type="entry name" value="2FE2S_FER_2"/>
    <property type="match status" value="1"/>
</dbReference>
<dbReference type="PRINTS" id="PR00409">
    <property type="entry name" value="PHDIOXRDTASE"/>
</dbReference>
<dbReference type="InterPro" id="IPR039261">
    <property type="entry name" value="FNR_nucleotide-bd"/>
</dbReference>
<keyword evidence="1" id="KW-0285">Flavoprotein</keyword>
<keyword evidence="2" id="KW-0001">2Fe-2S</keyword>
<dbReference type="InterPro" id="IPR012675">
    <property type="entry name" value="Beta-grasp_dom_sf"/>
</dbReference>
<dbReference type="SUPFAM" id="SSF63380">
    <property type="entry name" value="Riboflavin synthase domain-like"/>
    <property type="match status" value="1"/>
</dbReference>
<dbReference type="Gene3D" id="3.40.50.80">
    <property type="entry name" value="Nucleotide-binding domain of ferredoxin-NADP reductase (FNR) module"/>
    <property type="match status" value="1"/>
</dbReference>
<evidence type="ECO:0000256" key="3">
    <source>
        <dbReference type="ARBA" id="ARBA00022723"/>
    </source>
</evidence>
<dbReference type="Gene3D" id="3.10.20.30">
    <property type="match status" value="1"/>
</dbReference>
<evidence type="ECO:0000256" key="1">
    <source>
        <dbReference type="ARBA" id="ARBA00022630"/>
    </source>
</evidence>
<dbReference type="InterPro" id="IPR001433">
    <property type="entry name" value="OxRdtase_FAD/NAD-bd"/>
</dbReference>
<evidence type="ECO:0000256" key="5">
    <source>
        <dbReference type="ARBA" id="ARBA00023004"/>
    </source>
</evidence>
<dbReference type="PROSITE" id="PS00197">
    <property type="entry name" value="2FE2S_FER_1"/>
    <property type="match status" value="1"/>
</dbReference>
<dbReference type="InterPro" id="IPR006058">
    <property type="entry name" value="2Fe2S_fd_BS"/>
</dbReference>
<dbReference type="Pfam" id="PF00175">
    <property type="entry name" value="NAD_binding_1"/>
    <property type="match status" value="1"/>
</dbReference>
<dbReference type="Gene3D" id="2.40.30.10">
    <property type="entry name" value="Translation factors"/>
    <property type="match status" value="1"/>
</dbReference>
<proteinExistence type="predicted"/>
<keyword evidence="4 9" id="KW-0560">Oxidoreductase</keyword>
<dbReference type="InterPro" id="IPR036010">
    <property type="entry name" value="2Fe-2S_ferredoxin-like_sf"/>
</dbReference>
<dbReference type="PANTHER" id="PTHR47354">
    <property type="entry name" value="NADH OXIDOREDUCTASE HCR"/>
    <property type="match status" value="1"/>
</dbReference>
<dbReference type="InterPro" id="IPR001041">
    <property type="entry name" value="2Fe-2S_ferredoxin-type"/>
</dbReference>
<dbReference type="Pfam" id="PF00111">
    <property type="entry name" value="Fer2"/>
    <property type="match status" value="1"/>
</dbReference>
<dbReference type="Proteomes" id="UP000673821">
    <property type="component" value="Unassembled WGS sequence"/>
</dbReference>
<evidence type="ECO:0000259" key="7">
    <source>
        <dbReference type="PROSITE" id="PS51085"/>
    </source>
</evidence>
<dbReference type="SUPFAM" id="SSF54292">
    <property type="entry name" value="2Fe-2S ferredoxin-like"/>
    <property type="match status" value="1"/>
</dbReference>
<gene>
    <name evidence="9" type="primary">pht2</name>
    <name evidence="9" type="ORF">R69776_07681</name>
</gene>
<name>A0ABM8T3E7_9BURK</name>
<keyword evidence="5" id="KW-0408">Iron</keyword>
<keyword evidence="3" id="KW-0479">Metal-binding</keyword>
<evidence type="ECO:0000313" key="10">
    <source>
        <dbReference type="Proteomes" id="UP000673821"/>
    </source>
</evidence>
<dbReference type="SUPFAM" id="SSF52343">
    <property type="entry name" value="Ferredoxin reductase-like, C-terminal NADP-linked domain"/>
    <property type="match status" value="1"/>
</dbReference>
<dbReference type="InterPro" id="IPR017938">
    <property type="entry name" value="Riboflavin_synthase-like_b-brl"/>
</dbReference>
<dbReference type="InterPro" id="IPR017927">
    <property type="entry name" value="FAD-bd_FR_type"/>
</dbReference>
<dbReference type="CDD" id="cd06185">
    <property type="entry name" value="PDR_like"/>
    <property type="match status" value="1"/>
</dbReference>
<comment type="caution">
    <text evidence="9">The sequence shown here is derived from an EMBL/GenBank/DDBJ whole genome shotgun (WGS) entry which is preliminary data.</text>
</comment>
<reference evidence="9 10" key="1">
    <citation type="submission" date="2021-02" db="EMBL/GenBank/DDBJ databases">
        <authorList>
            <person name="Vanwijnsberghe S."/>
        </authorList>
    </citation>
    <scope>NUCLEOTIDE SEQUENCE [LARGE SCALE GENOMIC DNA]</scope>
    <source>
        <strain evidence="9 10">R-69776</strain>
    </source>
</reference>
<evidence type="ECO:0000256" key="2">
    <source>
        <dbReference type="ARBA" id="ARBA00022714"/>
    </source>
</evidence>
<evidence type="ECO:0000259" key="8">
    <source>
        <dbReference type="PROSITE" id="PS51384"/>
    </source>
</evidence>
<dbReference type="EMBL" id="CAJNBH010000040">
    <property type="protein sequence ID" value="CAE6854774.1"/>
    <property type="molecule type" value="Genomic_DNA"/>
</dbReference>
<evidence type="ECO:0000313" key="9">
    <source>
        <dbReference type="EMBL" id="CAE6854774.1"/>
    </source>
</evidence>
<dbReference type="GO" id="GO:0018620">
    <property type="term" value="F:phthalate 4,5-dioxygenase activity"/>
    <property type="evidence" value="ECO:0007669"/>
    <property type="project" value="UniProtKB-EC"/>
</dbReference>